<keyword evidence="1" id="KW-0597">Phosphoprotein</keyword>
<reference evidence="9 10" key="1">
    <citation type="submission" date="2024-03" db="EMBL/GenBank/DDBJ databases">
        <title>Human intestinal bacterial collection.</title>
        <authorList>
            <person name="Pauvert C."/>
            <person name="Hitch T.C.A."/>
            <person name="Clavel T."/>
        </authorList>
    </citation>
    <scope>NUCLEOTIDE SEQUENCE [LARGE SCALE GENOMIC DNA]</scope>
    <source>
        <strain evidence="9 10">CLA-AP-H27</strain>
    </source>
</reference>
<dbReference type="Pfam" id="PF13589">
    <property type="entry name" value="HATPase_c_3"/>
    <property type="match status" value="1"/>
</dbReference>
<name>A0ABV1HRB1_9FIRM</name>
<dbReference type="SUPFAM" id="SSF55874">
    <property type="entry name" value="ATPase domain of HSP90 chaperone/DNA topoisomerase II/histidine kinase"/>
    <property type="match status" value="2"/>
</dbReference>
<proteinExistence type="predicted"/>
<keyword evidence="3" id="KW-0547">Nucleotide-binding</keyword>
<evidence type="ECO:0000256" key="1">
    <source>
        <dbReference type="ARBA" id="ARBA00022553"/>
    </source>
</evidence>
<dbReference type="InterPro" id="IPR005467">
    <property type="entry name" value="His_kinase_dom"/>
</dbReference>
<evidence type="ECO:0000256" key="2">
    <source>
        <dbReference type="ARBA" id="ARBA00022679"/>
    </source>
</evidence>
<dbReference type="PROSITE" id="PS50109">
    <property type="entry name" value="HIS_KIN"/>
    <property type="match status" value="1"/>
</dbReference>
<dbReference type="GO" id="GO:0005524">
    <property type="term" value="F:ATP binding"/>
    <property type="evidence" value="ECO:0007669"/>
    <property type="project" value="UniProtKB-KW"/>
</dbReference>
<sequence length="876" mass="102106">MEYKEFKISRRVIQHLGKDLITASDVALTELLKNSIDAKSAEIRIHVADNMNEIKKNCGEFLVNYNPQIEDSIPKEIWEFPVCVIEDKGKGMNTQELDKGFLTIGTDLKKDESGMMFGEKGIGRLAAQHLGNYLLIETASSEEPFASTTFIDWNGKLLMENEDDEALLPYRKIEKTFPNYTRLWIFNVNLYDFLETPDQLELNIDTFGTVLVNAQLKSAINFLMSPFEETSKKISFFYNGKEADIDFPKELLDLSESVHSFKLDWSGSELKLDYSMEITPWYIERIHKVAVKDEAFKKLKKEHQFYLGLLKENSKRINNVLIRKEKGSGIKQLLIRYFDNVYKNSIAERNTREEYVSHLADSVIEQLKLILPIKGKVYSFKQGRKIGKDIIIESVNEERKRVGKSEFTLGIMSNFLKLNNGVKLYRGNYRIGFLGNQENDWLKLQQYRTKGQQYYRFDLANIIGYVSVHDDDQEYIQEISSRLDIKENKVSNSFKNLTDIVFNSLFYELNRSATNILRVILEEQGLLFINTEKNIKKQNQELIKSLKKGVVAEKKIKRAIDIMKETSDDEDSKRFSKKEVEELRSIIKDIFDHLVEEKKNQKQAVQLLEEADEQLKAVEVDAYNNFKLMANGLITETITHELDSVCRTSNMDNMQPHFDNLKKELMDSQKVFVINHDVQPIKKSYYAIADKMEEVADLYNFVEKTFIKRGSYDEFENQNIKQLIDDIHKNIDEIDREEIEIICTTDDLIWFVPKGVLVHVFYNLISNSLYWIDRRRKYSISDGYYHYEGKDCIVIESNDPNEILVYDTGTGVIRAMEDILFQPLESGKENHTGRGMGLYIVQQLLRSFSADIELTDDRNEYGNRYKFRITLNTQEN</sequence>
<evidence type="ECO:0000313" key="9">
    <source>
        <dbReference type="EMBL" id="MEQ2564118.1"/>
    </source>
</evidence>
<dbReference type="PANTHER" id="PTHR43065:SF10">
    <property type="entry name" value="PEROXIDE STRESS-ACTIVATED HISTIDINE KINASE MAK3"/>
    <property type="match status" value="1"/>
</dbReference>
<protein>
    <submittedName>
        <fullName evidence="9">ATP-binding protein</fullName>
    </submittedName>
</protein>
<dbReference type="PANTHER" id="PTHR43065">
    <property type="entry name" value="SENSOR HISTIDINE KINASE"/>
    <property type="match status" value="1"/>
</dbReference>
<keyword evidence="7" id="KW-0175">Coiled coil</keyword>
<dbReference type="InterPro" id="IPR036890">
    <property type="entry name" value="HATPase_C_sf"/>
</dbReference>
<dbReference type="EMBL" id="JBBMFJ010000031">
    <property type="protein sequence ID" value="MEQ2564118.1"/>
    <property type="molecule type" value="Genomic_DNA"/>
</dbReference>
<accession>A0ABV1HRB1</accession>
<feature type="coiled-coil region" evidence="7">
    <location>
        <begin position="591"/>
        <end position="621"/>
    </location>
</feature>
<keyword evidence="6" id="KW-0902">Two-component regulatory system</keyword>
<feature type="domain" description="Histidine kinase" evidence="8">
    <location>
        <begin position="757"/>
        <end position="873"/>
    </location>
</feature>
<keyword evidence="2" id="KW-0808">Transferase</keyword>
<evidence type="ECO:0000256" key="7">
    <source>
        <dbReference type="SAM" id="Coils"/>
    </source>
</evidence>
<evidence type="ECO:0000256" key="3">
    <source>
        <dbReference type="ARBA" id="ARBA00022741"/>
    </source>
</evidence>
<evidence type="ECO:0000313" key="10">
    <source>
        <dbReference type="Proteomes" id="UP001437460"/>
    </source>
</evidence>
<dbReference type="Pfam" id="PF02518">
    <property type="entry name" value="HATPase_c"/>
    <property type="match status" value="1"/>
</dbReference>
<dbReference type="SMART" id="SM00387">
    <property type="entry name" value="HATPase_c"/>
    <property type="match status" value="1"/>
</dbReference>
<keyword evidence="10" id="KW-1185">Reference proteome</keyword>
<dbReference type="RefSeq" id="WP_349230167.1">
    <property type="nucleotide sequence ID" value="NZ_JBBMFJ010000031.1"/>
</dbReference>
<keyword evidence="4" id="KW-0418">Kinase</keyword>
<evidence type="ECO:0000256" key="5">
    <source>
        <dbReference type="ARBA" id="ARBA00022840"/>
    </source>
</evidence>
<evidence type="ECO:0000256" key="4">
    <source>
        <dbReference type="ARBA" id="ARBA00022777"/>
    </source>
</evidence>
<dbReference type="InterPro" id="IPR003594">
    <property type="entry name" value="HATPase_dom"/>
</dbReference>
<dbReference type="Proteomes" id="UP001437460">
    <property type="component" value="Unassembled WGS sequence"/>
</dbReference>
<keyword evidence="5 9" id="KW-0067">ATP-binding</keyword>
<evidence type="ECO:0000256" key="6">
    <source>
        <dbReference type="ARBA" id="ARBA00023012"/>
    </source>
</evidence>
<evidence type="ECO:0000259" key="8">
    <source>
        <dbReference type="PROSITE" id="PS50109"/>
    </source>
</evidence>
<organism evidence="9 10">
    <name type="scientific">Ventrimonas faecis</name>
    <dbReference type="NCBI Taxonomy" id="3133170"/>
    <lineage>
        <taxon>Bacteria</taxon>
        <taxon>Bacillati</taxon>
        <taxon>Bacillota</taxon>
        <taxon>Clostridia</taxon>
        <taxon>Lachnospirales</taxon>
        <taxon>Lachnospiraceae</taxon>
        <taxon>Ventrimonas</taxon>
    </lineage>
</organism>
<dbReference type="Gene3D" id="3.30.565.10">
    <property type="entry name" value="Histidine kinase-like ATPase, C-terminal domain"/>
    <property type="match status" value="2"/>
</dbReference>
<gene>
    <name evidence="9" type="ORF">WMO41_13265</name>
</gene>
<comment type="caution">
    <text evidence="9">The sequence shown here is derived from an EMBL/GenBank/DDBJ whole genome shotgun (WGS) entry which is preliminary data.</text>
</comment>